<reference evidence="1 2" key="1">
    <citation type="submission" date="2019-03" db="EMBL/GenBank/DDBJ databases">
        <title>Genomic Encyclopedia of Type Strains, Phase IV (KMG-IV): sequencing the most valuable type-strain genomes for metagenomic binning, comparative biology and taxonomic classification.</title>
        <authorList>
            <person name="Goeker M."/>
        </authorList>
    </citation>
    <scope>NUCLEOTIDE SEQUENCE [LARGE SCALE GENOMIC DNA]</scope>
    <source>
        <strain evidence="1 2">DSM 28697</strain>
    </source>
</reference>
<dbReference type="InterPro" id="IPR018680">
    <property type="entry name" value="DUF2164"/>
</dbReference>
<sequence>MPIKIPREDKRILIEQLREEMTKEGQEDPGPFVVEHLFDFVVKQTAPYIYNMAVQDARMVTEEKCDSLIEDLYSLERPLLRREEE</sequence>
<gene>
    <name evidence="1" type="ORF">EV213_10235</name>
</gene>
<evidence type="ECO:0000313" key="2">
    <source>
        <dbReference type="Proteomes" id="UP000295632"/>
    </source>
</evidence>
<comment type="caution">
    <text evidence="1">The sequence shown here is derived from an EMBL/GenBank/DDBJ whole genome shotgun (WGS) entry which is preliminary data.</text>
</comment>
<organism evidence="1 2">
    <name type="scientific">Aureibacillus halotolerans</name>
    <dbReference type="NCBI Taxonomy" id="1508390"/>
    <lineage>
        <taxon>Bacteria</taxon>
        <taxon>Bacillati</taxon>
        <taxon>Bacillota</taxon>
        <taxon>Bacilli</taxon>
        <taxon>Bacillales</taxon>
        <taxon>Bacillaceae</taxon>
        <taxon>Aureibacillus</taxon>
    </lineage>
</organism>
<name>A0A4V3D5Z9_9BACI</name>
<keyword evidence="2" id="KW-1185">Reference proteome</keyword>
<proteinExistence type="predicted"/>
<dbReference type="OrthoDB" id="573733at2"/>
<accession>A0A4V3D5Z9</accession>
<dbReference type="Pfam" id="PF09932">
    <property type="entry name" value="DUF2164"/>
    <property type="match status" value="1"/>
</dbReference>
<protein>
    <submittedName>
        <fullName evidence="1">Uncharacterized protein (DUF2164 family)</fullName>
    </submittedName>
</protein>
<dbReference type="EMBL" id="SNYJ01000002">
    <property type="protein sequence ID" value="TDQ42007.1"/>
    <property type="molecule type" value="Genomic_DNA"/>
</dbReference>
<evidence type="ECO:0000313" key="1">
    <source>
        <dbReference type="EMBL" id="TDQ42007.1"/>
    </source>
</evidence>
<dbReference type="Proteomes" id="UP000295632">
    <property type="component" value="Unassembled WGS sequence"/>
</dbReference>
<dbReference type="AlphaFoldDB" id="A0A4V3D5Z9"/>
<dbReference type="RefSeq" id="WP_133578907.1">
    <property type="nucleotide sequence ID" value="NZ_SNYJ01000002.1"/>
</dbReference>